<evidence type="ECO:0000313" key="10">
    <source>
        <dbReference type="Proteomes" id="UP000237284"/>
    </source>
</evidence>
<evidence type="ECO:0000313" key="8">
    <source>
        <dbReference type="EMBL" id="POY49405.1"/>
    </source>
</evidence>
<dbReference type="GO" id="GO:0015074">
    <property type="term" value="P:DNA integration"/>
    <property type="evidence" value="ECO:0007669"/>
    <property type="project" value="UniProtKB-KW"/>
</dbReference>
<evidence type="ECO:0000313" key="9">
    <source>
        <dbReference type="EMBL" id="QPK16433.1"/>
    </source>
</evidence>
<keyword evidence="2" id="KW-0229">DNA integration</keyword>
<reference evidence="8" key="1">
    <citation type="submission" date="2017-12" db="EMBL/GenBank/DDBJ databases">
        <title>First report on the novel genomospecies/subspecies of Pectobacterium carotovorum in Russia.</title>
        <authorList>
            <person name="Shirshikov F.V."/>
            <person name="Miroshnikov K."/>
            <person name="Toshakov S.V."/>
            <person name="Kabanova A.P."/>
            <person name="Barannik A.P."/>
            <person name="Shneider M."/>
            <person name="Ignatov A.N."/>
            <person name="Miroshnikov K.A."/>
        </authorList>
    </citation>
    <scope>NUCLEOTIDE SEQUENCE [LARGE SCALE GENOMIC DNA]</scope>
    <source>
        <strain evidence="8">F131</strain>
    </source>
</reference>
<feature type="domain" description="Resolvase/invertase-type recombinase catalytic" evidence="7">
    <location>
        <begin position="1"/>
        <end position="134"/>
    </location>
</feature>
<dbReference type="EMBL" id="PDVW01000015">
    <property type="protein sequence ID" value="POY49405.1"/>
    <property type="molecule type" value="Genomic_DNA"/>
</dbReference>
<dbReference type="PROSITE" id="PS51736">
    <property type="entry name" value="RECOMBINASES_3"/>
    <property type="match status" value="1"/>
</dbReference>
<evidence type="ECO:0000259" key="7">
    <source>
        <dbReference type="PROSITE" id="PS51736"/>
    </source>
</evidence>
<dbReference type="RefSeq" id="WP_103971785.1">
    <property type="nucleotide sequence ID" value="NZ_CAKLIO010000015.1"/>
</dbReference>
<dbReference type="Gene3D" id="3.40.50.1390">
    <property type="entry name" value="Resolvase, N-terminal catalytic domain"/>
    <property type="match status" value="1"/>
</dbReference>
<evidence type="ECO:0000256" key="4">
    <source>
        <dbReference type="ARBA" id="ARBA00023172"/>
    </source>
</evidence>
<evidence type="ECO:0000256" key="2">
    <source>
        <dbReference type="ARBA" id="ARBA00022908"/>
    </source>
</evidence>
<comment type="similarity">
    <text evidence="1">Belongs to the site-specific recombinase resolvase family.</text>
</comment>
<dbReference type="SMART" id="SM00857">
    <property type="entry name" value="Resolvase"/>
    <property type="match status" value="1"/>
</dbReference>
<accession>A0A855MFH2</accession>
<gene>
    <name evidence="9" type="ORF">F131LOC_003335</name>
    <name evidence="8" type="ORF">F131LOC_02703</name>
</gene>
<dbReference type="GO" id="GO:0000150">
    <property type="term" value="F:DNA strand exchange activity"/>
    <property type="evidence" value="ECO:0007669"/>
    <property type="project" value="InterPro"/>
</dbReference>
<dbReference type="InterPro" id="IPR036162">
    <property type="entry name" value="Resolvase-like_N_sf"/>
</dbReference>
<sequence>MRFGYARVSTKEQNTARQEAALQPVCDELLIDKVSGKNADRPQLQVLLQRVRTGDVVNVKSVDRLARNTRDLLEILDTLLDVGVTVRFLDNSMVFTDDPTSRFMITMLGAVGELERSFIRQRQSEGIAIAKESGKFKGKPKDTELRGKVRELLKRGLKPDEVAKLAGCGRATVFRIKREFNDRRQLE</sequence>
<dbReference type="AlphaFoldDB" id="A0A855MFH2"/>
<protein>
    <submittedName>
        <fullName evidence="8">DNA-invertase</fullName>
    </submittedName>
    <submittedName>
        <fullName evidence="9">Recombinase family protein</fullName>
    </submittedName>
</protein>
<dbReference type="Proteomes" id="UP000237284">
    <property type="component" value="Chromosome"/>
</dbReference>
<reference evidence="9 10" key="2">
    <citation type="submission" date="2020-11" db="EMBL/GenBank/DDBJ databases">
        <title>Complete genome sequence of Pectobacterium versatile F131.</title>
        <authorList>
            <person name="Shirshikov F.V."/>
            <person name="Miroshnikov K."/>
            <person name="Toshakov S.V."/>
            <person name="Kabanova A.P."/>
            <person name="Barannik A.P."/>
            <person name="Shneider M."/>
            <person name="Ignatov A.N."/>
            <person name="Miroshnikov K.A."/>
            <person name="Mikhailova Y.V."/>
            <person name="Shelenkov A."/>
            <person name="Yanushevich Y.G."/>
            <person name="Evseev P.V."/>
        </authorList>
    </citation>
    <scope>NUCLEOTIDE SEQUENCE [LARGE SCALE GENOMIC DNA]</scope>
    <source>
        <strain evidence="9 10">F131</strain>
    </source>
</reference>
<dbReference type="InterPro" id="IPR050639">
    <property type="entry name" value="SSR_resolvase"/>
</dbReference>
<keyword evidence="3" id="KW-0238">DNA-binding</keyword>
<dbReference type="Pfam" id="PF00239">
    <property type="entry name" value="Resolvase"/>
    <property type="match status" value="1"/>
</dbReference>
<feature type="active site" description="O-(5'-phospho-DNA)-serine intermediate" evidence="5 6">
    <location>
        <position position="9"/>
    </location>
</feature>
<dbReference type="PROSITE" id="PS00397">
    <property type="entry name" value="RECOMBINASES_1"/>
    <property type="match status" value="1"/>
</dbReference>
<dbReference type="InterPro" id="IPR006119">
    <property type="entry name" value="Resolv_N"/>
</dbReference>
<name>A0A855MFH2_9GAMM</name>
<organism evidence="8">
    <name type="scientific">Pectobacterium versatile</name>
    <dbReference type="NCBI Taxonomy" id="2488639"/>
    <lineage>
        <taxon>Bacteria</taxon>
        <taxon>Pseudomonadati</taxon>
        <taxon>Pseudomonadota</taxon>
        <taxon>Gammaproteobacteria</taxon>
        <taxon>Enterobacterales</taxon>
        <taxon>Pectobacteriaceae</taxon>
        <taxon>Pectobacterium</taxon>
    </lineage>
</organism>
<dbReference type="PANTHER" id="PTHR30461:SF26">
    <property type="entry name" value="RESOLVASE HOMOLOG YNEB"/>
    <property type="match status" value="1"/>
</dbReference>
<evidence type="ECO:0000256" key="5">
    <source>
        <dbReference type="PIRSR" id="PIRSR606118-50"/>
    </source>
</evidence>
<dbReference type="PANTHER" id="PTHR30461">
    <property type="entry name" value="DNA-INVERTASE FROM LAMBDOID PROPHAGE"/>
    <property type="match status" value="1"/>
</dbReference>
<dbReference type="GO" id="GO:0003677">
    <property type="term" value="F:DNA binding"/>
    <property type="evidence" value="ECO:0007669"/>
    <property type="project" value="UniProtKB-KW"/>
</dbReference>
<dbReference type="SUPFAM" id="SSF53041">
    <property type="entry name" value="Resolvase-like"/>
    <property type="match status" value="1"/>
</dbReference>
<evidence type="ECO:0000256" key="1">
    <source>
        <dbReference type="ARBA" id="ARBA00009913"/>
    </source>
</evidence>
<dbReference type="EMBL" id="CP065030">
    <property type="protein sequence ID" value="QPK16433.1"/>
    <property type="molecule type" value="Genomic_DNA"/>
</dbReference>
<dbReference type="CDD" id="cd03768">
    <property type="entry name" value="SR_ResInv"/>
    <property type="match status" value="1"/>
</dbReference>
<evidence type="ECO:0000256" key="3">
    <source>
        <dbReference type="ARBA" id="ARBA00023125"/>
    </source>
</evidence>
<evidence type="ECO:0000256" key="6">
    <source>
        <dbReference type="PROSITE-ProRule" id="PRU10137"/>
    </source>
</evidence>
<proteinExistence type="inferred from homology"/>
<keyword evidence="4" id="KW-0233">DNA recombination</keyword>
<dbReference type="InterPro" id="IPR006118">
    <property type="entry name" value="Recombinase_CS"/>
</dbReference>